<organism evidence="1 2">
    <name type="scientific">Lactuca saligna</name>
    <name type="common">Willowleaf lettuce</name>
    <dbReference type="NCBI Taxonomy" id="75948"/>
    <lineage>
        <taxon>Eukaryota</taxon>
        <taxon>Viridiplantae</taxon>
        <taxon>Streptophyta</taxon>
        <taxon>Embryophyta</taxon>
        <taxon>Tracheophyta</taxon>
        <taxon>Spermatophyta</taxon>
        <taxon>Magnoliopsida</taxon>
        <taxon>eudicotyledons</taxon>
        <taxon>Gunneridae</taxon>
        <taxon>Pentapetalae</taxon>
        <taxon>asterids</taxon>
        <taxon>campanulids</taxon>
        <taxon>Asterales</taxon>
        <taxon>Asteraceae</taxon>
        <taxon>Cichorioideae</taxon>
        <taxon>Cichorieae</taxon>
        <taxon>Lactucinae</taxon>
        <taxon>Lactuca</taxon>
    </lineage>
</organism>
<dbReference type="EMBL" id="OX465080">
    <property type="protein sequence ID" value="CAI9279478.1"/>
    <property type="molecule type" value="Genomic_DNA"/>
</dbReference>
<accession>A0AA36E250</accession>
<proteinExistence type="predicted"/>
<dbReference type="AlphaFoldDB" id="A0AA36E250"/>
<dbReference type="Proteomes" id="UP001177003">
    <property type="component" value="Chromosome 4"/>
</dbReference>
<sequence>MEEKRRVLESQADCTNKRLEEEIARRKVAEEELGWLLQKGIVRVVDKAMLAGIKSFMEPDFASYLRLGELDIWGLRQMCDDLDSEEGHLEGSASHVGPSSTPQGVTVAKPSFVLNFTIPCIVDDMACSRKRAGRPRIISSSDLCLTTKNSIILVTLSFPSWLSNVNGRFMVLSGHSLCPVKPTSGARVGGLRLLFQDDRSRSRQYSYRMSVLLPPSARTHQI</sequence>
<name>A0AA36E250_LACSI</name>
<keyword evidence="2" id="KW-1185">Reference proteome</keyword>
<evidence type="ECO:0000313" key="2">
    <source>
        <dbReference type="Proteomes" id="UP001177003"/>
    </source>
</evidence>
<reference evidence="1" key="1">
    <citation type="submission" date="2023-04" db="EMBL/GenBank/DDBJ databases">
        <authorList>
            <person name="Vijverberg K."/>
            <person name="Xiong W."/>
            <person name="Schranz E."/>
        </authorList>
    </citation>
    <scope>NUCLEOTIDE SEQUENCE</scope>
</reference>
<gene>
    <name evidence="1" type="ORF">LSALG_LOCUS19276</name>
</gene>
<protein>
    <submittedName>
        <fullName evidence="1">Uncharacterized protein</fullName>
    </submittedName>
</protein>
<evidence type="ECO:0000313" key="1">
    <source>
        <dbReference type="EMBL" id="CAI9279478.1"/>
    </source>
</evidence>